<keyword evidence="3" id="KW-1185">Reference proteome</keyword>
<name>A0A1A6HNV2_NEOLE</name>
<gene>
    <name evidence="2" type="ORF">A6R68_21874</name>
</gene>
<evidence type="ECO:0000313" key="2">
    <source>
        <dbReference type="EMBL" id="OBS79924.1"/>
    </source>
</evidence>
<reference evidence="2 3" key="1">
    <citation type="submission" date="2016-06" db="EMBL/GenBank/DDBJ databases">
        <title>The Draft Genome Sequence and Annotation of the Desert Woodrat Neotoma lepida.</title>
        <authorList>
            <person name="Campbell M."/>
            <person name="Oakeson K.F."/>
            <person name="Yandell M."/>
            <person name="Halpert J.R."/>
            <person name="Dearing D."/>
        </authorList>
    </citation>
    <scope>NUCLEOTIDE SEQUENCE [LARGE SCALE GENOMIC DNA]</scope>
    <source>
        <strain evidence="2">417</strain>
        <tissue evidence="2">Liver</tissue>
    </source>
</reference>
<dbReference type="EMBL" id="LZPO01017686">
    <property type="protein sequence ID" value="OBS79924.1"/>
    <property type="molecule type" value="Genomic_DNA"/>
</dbReference>
<evidence type="ECO:0000313" key="3">
    <source>
        <dbReference type="Proteomes" id="UP000092124"/>
    </source>
</evidence>
<proteinExistence type="predicted"/>
<evidence type="ECO:0000256" key="1">
    <source>
        <dbReference type="SAM" id="MobiDB-lite"/>
    </source>
</evidence>
<feature type="region of interest" description="Disordered" evidence="1">
    <location>
        <begin position="1"/>
        <end position="62"/>
    </location>
</feature>
<protein>
    <submittedName>
        <fullName evidence="2">Uncharacterized protein</fullName>
    </submittedName>
</protein>
<feature type="non-terminal residue" evidence="2">
    <location>
        <position position="145"/>
    </location>
</feature>
<organism evidence="2 3">
    <name type="scientific">Neotoma lepida</name>
    <name type="common">Desert woodrat</name>
    <dbReference type="NCBI Taxonomy" id="56216"/>
    <lineage>
        <taxon>Eukaryota</taxon>
        <taxon>Metazoa</taxon>
        <taxon>Chordata</taxon>
        <taxon>Craniata</taxon>
        <taxon>Vertebrata</taxon>
        <taxon>Euteleostomi</taxon>
        <taxon>Mammalia</taxon>
        <taxon>Eutheria</taxon>
        <taxon>Euarchontoglires</taxon>
        <taxon>Glires</taxon>
        <taxon>Rodentia</taxon>
        <taxon>Myomorpha</taxon>
        <taxon>Muroidea</taxon>
        <taxon>Cricetidae</taxon>
        <taxon>Neotominae</taxon>
        <taxon>Neotoma</taxon>
    </lineage>
</organism>
<feature type="region of interest" description="Disordered" evidence="1">
    <location>
        <begin position="121"/>
        <end position="145"/>
    </location>
</feature>
<comment type="caution">
    <text evidence="2">The sequence shown here is derived from an EMBL/GenBank/DDBJ whole genome shotgun (WGS) entry which is preliminary data.</text>
</comment>
<dbReference type="Proteomes" id="UP000092124">
    <property type="component" value="Unassembled WGS sequence"/>
</dbReference>
<sequence>MAKCEERGQLASARKLPSDHRPQFSQAPRPGTPFPFPQRDDDTPPKWGKHLTRTKDPCDFPPPGVIRLTWHKFRKRVASRLGPIPGKGKRSLTMSTVLEEPMDFDQLGTRVTASSLGHCAGDASEKFKEDDTVPGPSSADSSTDQ</sequence>
<accession>A0A1A6HNV2</accession>
<dbReference type="AlphaFoldDB" id="A0A1A6HNV2"/>